<dbReference type="AlphaFoldDB" id="A0A068NR46"/>
<dbReference type="PANTHER" id="PTHR38011">
    <property type="entry name" value="DIHYDROFOLATE REDUCTASE FAMILY PROTEIN (AFU_ORTHOLOGUE AFUA_8G06820)"/>
    <property type="match status" value="1"/>
</dbReference>
<protein>
    <submittedName>
        <fullName evidence="2">Bifunctional deaminase-reductase-like protein</fullName>
    </submittedName>
</protein>
<dbReference type="eggNOG" id="COG0262">
    <property type="taxonomic scope" value="Bacteria"/>
</dbReference>
<reference evidence="2 3" key="1">
    <citation type="journal article" date="2014" name="PLoS ONE">
        <title>The first complete genome sequence of the class fimbriimonadia in the phylum armatimonadetes.</title>
        <authorList>
            <person name="Hu Z.Y."/>
            <person name="Wang Y.Z."/>
            <person name="Im W.T."/>
            <person name="Wang S.Y."/>
            <person name="Zhao G.P."/>
            <person name="Zheng H.J."/>
            <person name="Quan Z.X."/>
        </authorList>
    </citation>
    <scope>NUCLEOTIDE SEQUENCE [LARGE SCALE GENOMIC DNA]</scope>
    <source>
        <strain evidence="2">Gsoil 348</strain>
    </source>
</reference>
<feature type="domain" description="Bacterial bifunctional deaminase-reductase C-terminal" evidence="1">
    <location>
        <begin position="3"/>
        <end position="159"/>
    </location>
</feature>
<dbReference type="KEGG" id="fgi:OP10G_2548"/>
<dbReference type="InterPro" id="IPR024072">
    <property type="entry name" value="DHFR-like_dom_sf"/>
</dbReference>
<dbReference type="HOGENOM" id="CLU_043966_4_2_0"/>
<accession>A0A068NR46</accession>
<dbReference type="STRING" id="661478.OP10G_2548"/>
<dbReference type="PANTHER" id="PTHR38011:SF11">
    <property type="entry name" value="2,5-DIAMINO-6-RIBOSYLAMINO-4(3H)-PYRIMIDINONE 5'-PHOSPHATE REDUCTASE"/>
    <property type="match status" value="1"/>
</dbReference>
<dbReference type="GO" id="GO:0009231">
    <property type="term" value="P:riboflavin biosynthetic process"/>
    <property type="evidence" value="ECO:0007669"/>
    <property type="project" value="InterPro"/>
</dbReference>
<evidence type="ECO:0000313" key="3">
    <source>
        <dbReference type="Proteomes" id="UP000027982"/>
    </source>
</evidence>
<dbReference type="Pfam" id="PF01872">
    <property type="entry name" value="RibD_C"/>
    <property type="match status" value="1"/>
</dbReference>
<organism evidence="2 3">
    <name type="scientific">Fimbriimonas ginsengisoli Gsoil 348</name>
    <dbReference type="NCBI Taxonomy" id="661478"/>
    <lineage>
        <taxon>Bacteria</taxon>
        <taxon>Bacillati</taxon>
        <taxon>Armatimonadota</taxon>
        <taxon>Fimbriimonadia</taxon>
        <taxon>Fimbriimonadales</taxon>
        <taxon>Fimbriimonadaceae</taxon>
        <taxon>Fimbriimonas</taxon>
    </lineage>
</organism>
<dbReference type="GO" id="GO:0008703">
    <property type="term" value="F:5-amino-6-(5-phosphoribosylamino)uracil reductase activity"/>
    <property type="evidence" value="ECO:0007669"/>
    <property type="project" value="InterPro"/>
</dbReference>
<dbReference type="SUPFAM" id="SSF53597">
    <property type="entry name" value="Dihydrofolate reductase-like"/>
    <property type="match status" value="1"/>
</dbReference>
<dbReference type="EMBL" id="CP007139">
    <property type="protein sequence ID" value="AIE85916.1"/>
    <property type="molecule type" value="Genomic_DNA"/>
</dbReference>
<dbReference type="Proteomes" id="UP000027982">
    <property type="component" value="Chromosome"/>
</dbReference>
<dbReference type="InterPro" id="IPR050765">
    <property type="entry name" value="Riboflavin_Biosynth_HTPR"/>
</dbReference>
<gene>
    <name evidence="2" type="ORF">OP10G_2548</name>
</gene>
<evidence type="ECO:0000313" key="2">
    <source>
        <dbReference type="EMBL" id="AIE85916.1"/>
    </source>
</evidence>
<keyword evidence="3" id="KW-1185">Reference proteome</keyword>
<sequence length="179" mass="20093">MVTIILFIAASLDGYIAGPDDDLSWLFTDADYGFSDFYAGVDTLIMGRGTYEVIRSFPEWPYEDTRTIVVSRSCDVEVDTPETELYCKDLPGLIEYLAEEKCNRVWLVGGGELVRSFLKQGLLDEITVSMHPILLGTGVRLFPGGFQQTMLLLKDTQVFEGGLVQLNYHVMPPDDESFE</sequence>
<name>A0A068NR46_FIMGI</name>
<proteinExistence type="predicted"/>
<evidence type="ECO:0000259" key="1">
    <source>
        <dbReference type="Pfam" id="PF01872"/>
    </source>
</evidence>
<dbReference type="InterPro" id="IPR002734">
    <property type="entry name" value="RibDG_C"/>
</dbReference>
<dbReference type="Gene3D" id="3.40.430.10">
    <property type="entry name" value="Dihydrofolate Reductase, subunit A"/>
    <property type="match status" value="1"/>
</dbReference>